<dbReference type="OrthoDB" id="9769602at2"/>
<name>A0A221W5F5_9PSEU</name>
<protein>
    <submittedName>
        <fullName evidence="2">Demethylrebeccamycin-D-glucose O-methyltransferase</fullName>
        <ecNumber evidence="2">2.1.1.164</ecNumber>
    </submittedName>
</protein>
<keyword evidence="3" id="KW-1185">Reference proteome</keyword>
<dbReference type="EC" id="2.1.1.164" evidence="2"/>
<dbReference type="Pfam" id="PF13847">
    <property type="entry name" value="Methyltransf_31"/>
    <property type="match status" value="1"/>
</dbReference>
<sequence length="276" mass="29543">MASVTAGPAEIGRRYDQSSPVSDVFNDGQVHLAYWYGDEDDTPMAEASRRITRKVADSLGLRSGERLLDAGCGLGAPALLVAEERGVHVTGITVSATEAARAEHKAAAANLGDRVEFLLGDYGELTQPDGSFDAIMAIESLQAAPDLAAVLRGFRRVLRPGGRIAVCDYTLEAEFTPAEAAEFAAGIGFARLPTLPQWITMLRESGFVVEEYVQCGPRVFGLGHKYVDSAERMRAELTERFDADTAAGLRDSLSRFFAPGAETVGYAIVTARKPVG</sequence>
<dbReference type="KEGG" id="ahg:AHOG_16500"/>
<dbReference type="GO" id="GO:0102082">
    <property type="term" value="F:demethylrebeccamycin--D-glucose O-methyltransferase activity"/>
    <property type="evidence" value="ECO:0007669"/>
    <property type="project" value="UniProtKB-EC"/>
</dbReference>
<dbReference type="InterPro" id="IPR050447">
    <property type="entry name" value="Erg6_SMT_methyltransf"/>
</dbReference>
<dbReference type="EMBL" id="CP022521">
    <property type="protein sequence ID" value="ASO20926.1"/>
    <property type="molecule type" value="Genomic_DNA"/>
</dbReference>
<dbReference type="AlphaFoldDB" id="A0A221W5F5"/>
<dbReference type="InterPro" id="IPR025714">
    <property type="entry name" value="Methyltranfer_dom"/>
</dbReference>
<organism evidence="2 3">
    <name type="scientific">Actinoalloteichus hoggarensis</name>
    <dbReference type="NCBI Taxonomy" id="1470176"/>
    <lineage>
        <taxon>Bacteria</taxon>
        <taxon>Bacillati</taxon>
        <taxon>Actinomycetota</taxon>
        <taxon>Actinomycetes</taxon>
        <taxon>Pseudonocardiales</taxon>
        <taxon>Pseudonocardiaceae</taxon>
        <taxon>Actinoalloteichus</taxon>
    </lineage>
</organism>
<dbReference type="CDD" id="cd02440">
    <property type="entry name" value="AdoMet_MTases"/>
    <property type="match status" value="1"/>
</dbReference>
<dbReference type="PANTHER" id="PTHR44068:SF11">
    <property type="entry name" value="GERANYL DIPHOSPHATE 2-C-METHYLTRANSFERASE"/>
    <property type="match status" value="1"/>
</dbReference>
<keyword evidence="2" id="KW-0808">Transferase</keyword>
<evidence type="ECO:0000313" key="2">
    <source>
        <dbReference type="EMBL" id="ASO20926.1"/>
    </source>
</evidence>
<accession>A0A221W5F5</accession>
<dbReference type="RefSeq" id="WP_093942189.1">
    <property type="nucleotide sequence ID" value="NZ_CP022521.1"/>
</dbReference>
<proteinExistence type="predicted"/>
<reference evidence="2 3" key="1">
    <citation type="submission" date="2017-07" db="EMBL/GenBank/DDBJ databases">
        <title>Complete genome sequence of Actinoalloteichus hoggarensis DSM 45943, type strain of Actinoalloteichus hoggarensis.</title>
        <authorList>
            <person name="Ruckert C."/>
            <person name="Nouioui I."/>
            <person name="Willmese J."/>
            <person name="van Wezel G."/>
            <person name="Klenk H.-P."/>
            <person name="Kalinowski J."/>
            <person name="Zotchev S.B."/>
        </authorList>
    </citation>
    <scope>NUCLEOTIDE SEQUENCE [LARGE SCALE GENOMIC DNA]</scope>
    <source>
        <strain evidence="2 3">DSM 45943</strain>
    </source>
</reference>
<dbReference type="InterPro" id="IPR029063">
    <property type="entry name" value="SAM-dependent_MTases_sf"/>
</dbReference>
<dbReference type="GO" id="GO:0032259">
    <property type="term" value="P:methylation"/>
    <property type="evidence" value="ECO:0007669"/>
    <property type="project" value="UniProtKB-KW"/>
</dbReference>
<dbReference type="Proteomes" id="UP000204221">
    <property type="component" value="Chromosome"/>
</dbReference>
<dbReference type="GO" id="GO:0008757">
    <property type="term" value="F:S-adenosylmethionine-dependent methyltransferase activity"/>
    <property type="evidence" value="ECO:0007669"/>
    <property type="project" value="InterPro"/>
</dbReference>
<keyword evidence="2" id="KW-0489">Methyltransferase</keyword>
<dbReference type="Gene3D" id="3.40.50.150">
    <property type="entry name" value="Vaccinia Virus protein VP39"/>
    <property type="match status" value="1"/>
</dbReference>
<dbReference type="PANTHER" id="PTHR44068">
    <property type="entry name" value="ZGC:194242"/>
    <property type="match status" value="1"/>
</dbReference>
<evidence type="ECO:0000313" key="3">
    <source>
        <dbReference type="Proteomes" id="UP000204221"/>
    </source>
</evidence>
<evidence type="ECO:0000259" key="1">
    <source>
        <dbReference type="Pfam" id="PF13847"/>
    </source>
</evidence>
<dbReference type="PROSITE" id="PS01184">
    <property type="entry name" value="UBIE_2"/>
    <property type="match status" value="1"/>
</dbReference>
<feature type="domain" description="Methyltransferase" evidence="1">
    <location>
        <begin position="62"/>
        <end position="176"/>
    </location>
</feature>
<dbReference type="SUPFAM" id="SSF53335">
    <property type="entry name" value="S-adenosyl-L-methionine-dependent methyltransferases"/>
    <property type="match status" value="1"/>
</dbReference>
<dbReference type="InterPro" id="IPR023576">
    <property type="entry name" value="UbiE/COQ5_MeTrFase_CS"/>
</dbReference>
<gene>
    <name evidence="2" type="primary">rebM3</name>
    <name evidence="2" type="ORF">AHOG_16500</name>
</gene>